<evidence type="ECO:0000259" key="5">
    <source>
        <dbReference type="Pfam" id="PF03931"/>
    </source>
</evidence>
<keyword evidence="7" id="KW-1185">Reference proteome</keyword>
<dbReference type="InterPro" id="IPR001232">
    <property type="entry name" value="SKP1-like"/>
</dbReference>
<proteinExistence type="inferred from homology"/>
<dbReference type="Pfam" id="PF03931">
    <property type="entry name" value="Skp1_POZ"/>
    <property type="match status" value="1"/>
</dbReference>
<name>A0AAW1PZ74_9CHLO</name>
<evidence type="ECO:0000313" key="7">
    <source>
        <dbReference type="Proteomes" id="UP001465755"/>
    </source>
</evidence>
<reference evidence="6 7" key="1">
    <citation type="journal article" date="2024" name="Nat. Commun.">
        <title>Phylogenomics reveals the evolutionary origins of lichenization in chlorophyte algae.</title>
        <authorList>
            <person name="Puginier C."/>
            <person name="Libourel C."/>
            <person name="Otte J."/>
            <person name="Skaloud P."/>
            <person name="Haon M."/>
            <person name="Grisel S."/>
            <person name="Petersen M."/>
            <person name="Berrin J.G."/>
            <person name="Delaux P.M."/>
            <person name="Dal Grande F."/>
            <person name="Keller J."/>
        </authorList>
    </citation>
    <scope>NUCLEOTIDE SEQUENCE [LARGE SCALE GENOMIC DNA]</scope>
    <source>
        <strain evidence="6 7">SAG 2036</strain>
    </source>
</reference>
<dbReference type="EMBL" id="JALJOQ010000003">
    <property type="protein sequence ID" value="KAK9813766.1"/>
    <property type="molecule type" value="Genomic_DNA"/>
</dbReference>
<dbReference type="Proteomes" id="UP001465755">
    <property type="component" value="Unassembled WGS sequence"/>
</dbReference>
<dbReference type="SMART" id="SM00512">
    <property type="entry name" value="Skp1"/>
    <property type="match status" value="1"/>
</dbReference>
<dbReference type="GO" id="GO:0005634">
    <property type="term" value="C:nucleus"/>
    <property type="evidence" value="ECO:0007669"/>
    <property type="project" value="UniProtKB-SubCell"/>
</dbReference>
<dbReference type="FunFam" id="3.30.710.10:FF:000035">
    <property type="entry name" value="Elongin C transcription elongation factor"/>
    <property type="match status" value="1"/>
</dbReference>
<comment type="subcellular location">
    <subcellularLocation>
        <location evidence="1">Nucleus</location>
    </subcellularLocation>
</comment>
<dbReference type="InterPro" id="IPR039948">
    <property type="entry name" value="ELC1"/>
</dbReference>
<keyword evidence="4" id="KW-0539">Nucleus</keyword>
<dbReference type="GO" id="GO:0006511">
    <property type="term" value="P:ubiquitin-dependent protein catabolic process"/>
    <property type="evidence" value="ECO:0007669"/>
    <property type="project" value="InterPro"/>
</dbReference>
<gene>
    <name evidence="6" type="ORF">WJX73_008097</name>
</gene>
<dbReference type="CDD" id="cd18321">
    <property type="entry name" value="BTB_POZ_EloC"/>
    <property type="match status" value="1"/>
</dbReference>
<dbReference type="InterPro" id="IPR011333">
    <property type="entry name" value="SKP1/BTB/POZ_sf"/>
</dbReference>
<comment type="similarity">
    <text evidence="2">Belongs to the SKP1 family.</text>
</comment>
<dbReference type="GO" id="GO:0009867">
    <property type="term" value="P:jasmonic acid mediated signaling pathway"/>
    <property type="evidence" value="ECO:0007669"/>
    <property type="project" value="UniProtKB-ARBA"/>
</dbReference>
<protein>
    <recommendedName>
        <fullName evidence="3">Elongin-C</fullName>
    </recommendedName>
</protein>
<evidence type="ECO:0000256" key="4">
    <source>
        <dbReference type="ARBA" id="ARBA00023242"/>
    </source>
</evidence>
<evidence type="ECO:0000256" key="2">
    <source>
        <dbReference type="ARBA" id="ARBA00009993"/>
    </source>
</evidence>
<evidence type="ECO:0000256" key="3">
    <source>
        <dbReference type="ARBA" id="ARBA00021347"/>
    </source>
</evidence>
<accession>A0AAW1PZ74</accession>
<feature type="domain" description="SKP1 component POZ" evidence="5">
    <location>
        <begin position="4"/>
        <end position="66"/>
    </location>
</feature>
<organism evidence="6 7">
    <name type="scientific">Symbiochloris irregularis</name>
    <dbReference type="NCBI Taxonomy" id="706552"/>
    <lineage>
        <taxon>Eukaryota</taxon>
        <taxon>Viridiplantae</taxon>
        <taxon>Chlorophyta</taxon>
        <taxon>core chlorophytes</taxon>
        <taxon>Trebouxiophyceae</taxon>
        <taxon>Trebouxiales</taxon>
        <taxon>Trebouxiaceae</taxon>
        <taxon>Symbiochloris</taxon>
    </lineage>
</organism>
<dbReference type="SUPFAM" id="SSF54695">
    <property type="entry name" value="POZ domain"/>
    <property type="match status" value="1"/>
</dbReference>
<dbReference type="PANTHER" id="PTHR20648">
    <property type="entry name" value="ELONGIN-C"/>
    <property type="match status" value="1"/>
</dbReference>
<dbReference type="InterPro" id="IPR016073">
    <property type="entry name" value="Skp1_comp_POZ"/>
</dbReference>
<sequence>MSAFVKLISSDGFEFTVDRKAACVSNTIKQMLSADGNFMENTSGEVRFPEIPAVILERVCQYFYYKLQYQNTPAKAIPAFALPPEQALELLKAANYLDT</sequence>
<dbReference type="Gene3D" id="3.30.710.10">
    <property type="entry name" value="Potassium Channel Kv1.1, Chain A"/>
    <property type="match status" value="1"/>
</dbReference>
<evidence type="ECO:0000256" key="1">
    <source>
        <dbReference type="ARBA" id="ARBA00004123"/>
    </source>
</evidence>
<dbReference type="AlphaFoldDB" id="A0AAW1PZ74"/>
<evidence type="ECO:0000313" key="6">
    <source>
        <dbReference type="EMBL" id="KAK9813766.1"/>
    </source>
</evidence>
<comment type="caution">
    <text evidence="6">The sequence shown here is derived from an EMBL/GenBank/DDBJ whole genome shotgun (WGS) entry which is preliminary data.</text>
</comment>